<dbReference type="GO" id="GO:0006261">
    <property type="term" value="P:DNA-templated DNA replication"/>
    <property type="evidence" value="ECO:0007669"/>
    <property type="project" value="TreeGrafter"/>
</dbReference>
<reference evidence="14 15" key="1">
    <citation type="submission" date="2018-10" db="EMBL/GenBank/DDBJ databases">
        <title>Genomic Encyclopedia of Archaeal and Bacterial Type Strains, Phase II (KMG-II): from individual species to whole genera.</title>
        <authorList>
            <person name="Goeker M."/>
        </authorList>
    </citation>
    <scope>NUCLEOTIDE SEQUENCE [LARGE SCALE GENOMIC DNA]</scope>
    <source>
        <strain evidence="14 15">DSM 25217</strain>
    </source>
</reference>
<keyword evidence="7" id="KW-0862">Zinc</keyword>
<keyword evidence="2 11" id="KW-0808">Transferase</keyword>
<dbReference type="EC" id="2.7.7.7" evidence="11"/>
<dbReference type="SMART" id="SM00382">
    <property type="entry name" value="AAA"/>
    <property type="match status" value="1"/>
</dbReference>
<dbReference type="CDD" id="cd18137">
    <property type="entry name" value="HLD_clamp_pol_III_gamma_tau"/>
    <property type="match status" value="1"/>
</dbReference>
<evidence type="ECO:0000256" key="6">
    <source>
        <dbReference type="ARBA" id="ARBA00022741"/>
    </source>
</evidence>
<dbReference type="GO" id="GO:0003887">
    <property type="term" value="F:DNA-directed DNA polymerase activity"/>
    <property type="evidence" value="ECO:0007669"/>
    <property type="project" value="UniProtKB-KW"/>
</dbReference>
<dbReference type="SUPFAM" id="SSF52540">
    <property type="entry name" value="P-loop containing nucleoside triphosphate hydrolases"/>
    <property type="match status" value="1"/>
</dbReference>
<dbReference type="InterPro" id="IPR022754">
    <property type="entry name" value="DNA_pol_III_gamma-3"/>
</dbReference>
<keyword evidence="6 11" id="KW-0547">Nucleotide-binding</keyword>
<dbReference type="InParanoid" id="A0A3M0BYV3"/>
<comment type="catalytic activity">
    <reaction evidence="10 11">
        <text>DNA(n) + a 2'-deoxyribonucleoside 5'-triphosphate = DNA(n+1) + diphosphate</text>
        <dbReference type="Rhea" id="RHEA:22508"/>
        <dbReference type="Rhea" id="RHEA-COMP:17339"/>
        <dbReference type="Rhea" id="RHEA-COMP:17340"/>
        <dbReference type="ChEBI" id="CHEBI:33019"/>
        <dbReference type="ChEBI" id="CHEBI:61560"/>
        <dbReference type="ChEBI" id="CHEBI:173112"/>
        <dbReference type="EC" id="2.7.7.7"/>
    </reaction>
</comment>
<dbReference type="InterPro" id="IPR045085">
    <property type="entry name" value="HLD_clamp_pol_III_gamma_tau"/>
</dbReference>
<evidence type="ECO:0000256" key="3">
    <source>
        <dbReference type="ARBA" id="ARBA00022695"/>
    </source>
</evidence>
<dbReference type="EMBL" id="REFR01000014">
    <property type="protein sequence ID" value="RMB02751.1"/>
    <property type="molecule type" value="Genomic_DNA"/>
</dbReference>
<dbReference type="GO" id="GO:0003677">
    <property type="term" value="F:DNA binding"/>
    <property type="evidence" value="ECO:0007669"/>
    <property type="project" value="InterPro"/>
</dbReference>
<evidence type="ECO:0000256" key="11">
    <source>
        <dbReference type="RuleBase" id="RU364063"/>
    </source>
</evidence>
<evidence type="ECO:0000256" key="1">
    <source>
        <dbReference type="ARBA" id="ARBA00006360"/>
    </source>
</evidence>
<dbReference type="Pfam" id="PF22608">
    <property type="entry name" value="DNAX_ATPase_lid"/>
    <property type="match status" value="1"/>
</dbReference>
<dbReference type="Gene3D" id="3.40.50.300">
    <property type="entry name" value="P-loop containing nucleotide triphosphate hydrolases"/>
    <property type="match status" value="1"/>
</dbReference>
<name>A0A3M0BYV3_9PROT</name>
<proteinExistence type="inferred from homology"/>
<dbReference type="InterPro" id="IPR003593">
    <property type="entry name" value="AAA+_ATPase"/>
</dbReference>
<dbReference type="InterPro" id="IPR050238">
    <property type="entry name" value="DNA_Rep/Repair_Clamp_Loader"/>
</dbReference>
<dbReference type="InterPro" id="IPR027417">
    <property type="entry name" value="P-loop_NTPase"/>
</dbReference>
<keyword evidence="9 11" id="KW-0239">DNA-directed DNA polymerase</keyword>
<dbReference type="Pfam" id="PF12169">
    <property type="entry name" value="DNA_pol3_gamma3"/>
    <property type="match status" value="1"/>
</dbReference>
<dbReference type="InterPro" id="IPR022107">
    <property type="entry name" value="DNA_pol_III_gamma/tau_C"/>
</dbReference>
<dbReference type="PANTHER" id="PTHR11669:SF0">
    <property type="entry name" value="PROTEIN STICHEL-LIKE 2"/>
    <property type="match status" value="1"/>
</dbReference>
<protein>
    <recommendedName>
        <fullName evidence="11">DNA polymerase III subunit gamma/tau</fullName>
        <ecNumber evidence="11">2.7.7.7</ecNumber>
    </recommendedName>
</protein>
<organism evidence="14 15">
    <name type="scientific">Eilatimonas milleporae</name>
    <dbReference type="NCBI Taxonomy" id="911205"/>
    <lineage>
        <taxon>Bacteria</taxon>
        <taxon>Pseudomonadati</taxon>
        <taxon>Pseudomonadota</taxon>
        <taxon>Alphaproteobacteria</taxon>
        <taxon>Kordiimonadales</taxon>
        <taxon>Kordiimonadaceae</taxon>
        <taxon>Eilatimonas</taxon>
    </lineage>
</organism>
<feature type="compositionally biased region" description="Low complexity" evidence="12">
    <location>
        <begin position="392"/>
        <end position="401"/>
    </location>
</feature>
<keyword evidence="4 11" id="KW-0235">DNA replication</keyword>
<dbReference type="NCBIfam" id="NF006585">
    <property type="entry name" value="PRK09111.1"/>
    <property type="match status" value="1"/>
</dbReference>
<dbReference type="AlphaFoldDB" id="A0A3M0BYV3"/>
<dbReference type="NCBIfam" id="NF004046">
    <property type="entry name" value="PRK05563.1"/>
    <property type="match status" value="1"/>
</dbReference>
<comment type="subunit">
    <text evidence="11">DNA polymerase III contains a core (composed of alpha, epsilon and theta chains) that associates with a tau subunit. This core dimerizes to form the POLIII' complex. PolIII' associates with the gamma complex (composed of gamma, delta, delta', psi and chi chains) and with the beta chain to form the complete DNA polymerase III complex.</text>
</comment>
<sequence length="634" mass="66775">MENGAGQEGEYRVLARKYRPSDFDGLIGQEAMVRTLSNAIEAGRLAHAFVLTGVRGVGKTTTARIMAKALNCQSFDGPTMTPCGVCDACVSISESRHVDVLEMDAASRTGVDDVREIIDSVRYAPVSARYKVYIIDEVHMLTKQAFNALLKTLEEPPAHVKFIFATTEIRKLPVTVLSRCQRFDLRRIEPDVLVGHLKGIADKEGADIDDGALAMIARAAEGSVRDSLSLLDQAIAHGGGHVAGDAVRDMLGLADRGQILDLFEQVMKGETAATLDNLRRQYDRGADPIVVLSDLLDVAHWLTRLKVVPDAGEDALASPAERDQGRDMAAKLAMPALTRAWQMLLKGLGETRTAPSPIAAAEMVLIRLAFAADLPNPADLVKQLKQNGGAGAPAAGSPHGTAGPGAPGPGPSAMTGSTAAPPMSGTGPARMTVTGATTGSVSGPAAGLAAGTVAGLAAGTVSGAAVVAIRPDAAPETTAPFPPPATYEGLVDLFRSNKEVPLAVVLSDHVRLVAYAPGRITLNPSARAPADLSLRMKQCLKTWTGMDWTIAFSSEGGDASLREQAQARQQQIRDEAMAHPLVRSVLDVWPEAELISVREERVDTVDAPPDAPSDTGEAAYDDMGDAALDDLFDL</sequence>
<gene>
    <name evidence="11" type="primary">dnaX</name>
    <name evidence="14" type="ORF">BXY39_3102</name>
</gene>
<dbReference type="Pfam" id="PF12362">
    <property type="entry name" value="DUF3646"/>
    <property type="match status" value="1"/>
</dbReference>
<comment type="function">
    <text evidence="11">DNA polymerase III is a complex, multichain enzyme responsible for most of the replicative synthesis in bacteria. This DNA polymerase also exhibits 3' to 5' exonuclease activity.</text>
</comment>
<dbReference type="InterPro" id="IPR012763">
    <property type="entry name" value="DNA_pol_III_sug/sutau_N"/>
</dbReference>
<feature type="domain" description="AAA+ ATPase" evidence="13">
    <location>
        <begin position="45"/>
        <end position="189"/>
    </location>
</feature>
<keyword evidence="3 11" id="KW-0548">Nucleotidyltransferase</keyword>
<dbReference type="Proteomes" id="UP000271227">
    <property type="component" value="Unassembled WGS sequence"/>
</dbReference>
<accession>A0A3M0BYV3</accession>
<evidence type="ECO:0000256" key="10">
    <source>
        <dbReference type="ARBA" id="ARBA00049244"/>
    </source>
</evidence>
<evidence type="ECO:0000313" key="14">
    <source>
        <dbReference type="EMBL" id="RMB02751.1"/>
    </source>
</evidence>
<evidence type="ECO:0000256" key="7">
    <source>
        <dbReference type="ARBA" id="ARBA00022833"/>
    </source>
</evidence>
<dbReference type="Gene3D" id="1.20.272.10">
    <property type="match status" value="1"/>
</dbReference>
<dbReference type="PANTHER" id="PTHR11669">
    <property type="entry name" value="REPLICATION FACTOR C / DNA POLYMERASE III GAMMA-TAU SUBUNIT"/>
    <property type="match status" value="1"/>
</dbReference>
<dbReference type="GO" id="GO:0009360">
    <property type="term" value="C:DNA polymerase III complex"/>
    <property type="evidence" value="ECO:0007669"/>
    <property type="project" value="InterPro"/>
</dbReference>
<dbReference type="FunFam" id="1.10.8.60:FF:000013">
    <property type="entry name" value="DNA polymerase III subunit gamma/tau"/>
    <property type="match status" value="1"/>
</dbReference>
<evidence type="ECO:0000313" key="15">
    <source>
        <dbReference type="Proteomes" id="UP000271227"/>
    </source>
</evidence>
<evidence type="ECO:0000259" key="13">
    <source>
        <dbReference type="SMART" id="SM00382"/>
    </source>
</evidence>
<evidence type="ECO:0000256" key="12">
    <source>
        <dbReference type="SAM" id="MobiDB-lite"/>
    </source>
</evidence>
<dbReference type="NCBIfam" id="TIGR02397">
    <property type="entry name" value="dnaX_nterm"/>
    <property type="match status" value="1"/>
</dbReference>
<dbReference type="FunFam" id="1.20.272.10:FF:000003">
    <property type="entry name" value="DNA polymerase III subunit gamma/tau"/>
    <property type="match status" value="1"/>
</dbReference>
<keyword evidence="15" id="KW-1185">Reference proteome</keyword>
<keyword evidence="8 11" id="KW-0067">ATP-binding</keyword>
<dbReference type="Gene3D" id="1.10.8.60">
    <property type="match status" value="1"/>
</dbReference>
<feature type="region of interest" description="Disordered" evidence="12">
    <location>
        <begin position="387"/>
        <end position="436"/>
    </location>
</feature>
<evidence type="ECO:0000256" key="4">
    <source>
        <dbReference type="ARBA" id="ARBA00022705"/>
    </source>
</evidence>
<comment type="similarity">
    <text evidence="1 11">Belongs to the DnaX/STICHEL family.</text>
</comment>
<feature type="region of interest" description="Disordered" evidence="12">
    <location>
        <begin position="600"/>
        <end position="622"/>
    </location>
</feature>
<evidence type="ECO:0000256" key="8">
    <source>
        <dbReference type="ARBA" id="ARBA00022840"/>
    </source>
</evidence>
<dbReference type="FunFam" id="3.40.50.300:FF:000014">
    <property type="entry name" value="DNA polymerase III subunit gamma/tau"/>
    <property type="match status" value="1"/>
</dbReference>
<dbReference type="SUPFAM" id="SSF48019">
    <property type="entry name" value="post-AAA+ oligomerization domain-like"/>
    <property type="match status" value="1"/>
</dbReference>
<evidence type="ECO:0000256" key="2">
    <source>
        <dbReference type="ARBA" id="ARBA00022679"/>
    </source>
</evidence>
<dbReference type="GO" id="GO:0005524">
    <property type="term" value="F:ATP binding"/>
    <property type="evidence" value="ECO:0007669"/>
    <property type="project" value="UniProtKB-KW"/>
</dbReference>
<dbReference type="Pfam" id="PF13177">
    <property type="entry name" value="DNA_pol3_delta2"/>
    <property type="match status" value="1"/>
</dbReference>
<comment type="caution">
    <text evidence="14">The sequence shown here is derived from an EMBL/GenBank/DDBJ whole genome shotgun (WGS) entry which is preliminary data.</text>
</comment>
<evidence type="ECO:0000256" key="5">
    <source>
        <dbReference type="ARBA" id="ARBA00022723"/>
    </source>
</evidence>
<keyword evidence="5" id="KW-0479">Metal-binding</keyword>
<dbReference type="InterPro" id="IPR008921">
    <property type="entry name" value="DNA_pol3_clamp-load_cplx_C"/>
</dbReference>
<dbReference type="GO" id="GO:0046872">
    <property type="term" value="F:metal ion binding"/>
    <property type="evidence" value="ECO:0007669"/>
    <property type="project" value="UniProtKB-KW"/>
</dbReference>
<dbReference type="FunCoup" id="A0A3M0BYV3">
    <property type="interactions" value="149"/>
</dbReference>
<evidence type="ECO:0000256" key="9">
    <source>
        <dbReference type="ARBA" id="ARBA00022932"/>
    </source>
</evidence>
<dbReference type="CDD" id="cd00009">
    <property type="entry name" value="AAA"/>
    <property type="match status" value="1"/>
</dbReference>